<protein>
    <submittedName>
        <fullName evidence="2">Uncharacterized protein</fullName>
    </submittedName>
</protein>
<comment type="caution">
    <text evidence="2">The sequence shown here is derived from an EMBL/GenBank/DDBJ whole genome shotgun (WGS) entry which is preliminary data.</text>
</comment>
<feature type="compositionally biased region" description="Basic and acidic residues" evidence="1">
    <location>
        <begin position="27"/>
        <end position="56"/>
    </location>
</feature>
<reference evidence="2" key="1">
    <citation type="journal article" date="2020" name="Nat. Commun.">
        <title>Large-scale genome sequencing of mycorrhizal fungi provides insights into the early evolution of symbiotic traits.</title>
        <authorList>
            <person name="Miyauchi S."/>
            <person name="Kiss E."/>
            <person name="Kuo A."/>
            <person name="Drula E."/>
            <person name="Kohler A."/>
            <person name="Sanchez-Garcia M."/>
            <person name="Morin E."/>
            <person name="Andreopoulos B."/>
            <person name="Barry K.W."/>
            <person name="Bonito G."/>
            <person name="Buee M."/>
            <person name="Carver A."/>
            <person name="Chen C."/>
            <person name="Cichocki N."/>
            <person name="Clum A."/>
            <person name="Culley D."/>
            <person name="Crous P.W."/>
            <person name="Fauchery L."/>
            <person name="Girlanda M."/>
            <person name="Hayes R.D."/>
            <person name="Keri Z."/>
            <person name="LaButti K."/>
            <person name="Lipzen A."/>
            <person name="Lombard V."/>
            <person name="Magnuson J."/>
            <person name="Maillard F."/>
            <person name="Murat C."/>
            <person name="Nolan M."/>
            <person name="Ohm R.A."/>
            <person name="Pangilinan J."/>
            <person name="Pereira M.F."/>
            <person name="Perotto S."/>
            <person name="Peter M."/>
            <person name="Pfister S."/>
            <person name="Riley R."/>
            <person name="Sitrit Y."/>
            <person name="Stielow J.B."/>
            <person name="Szollosi G."/>
            <person name="Zifcakova L."/>
            <person name="Stursova M."/>
            <person name="Spatafora J.W."/>
            <person name="Tedersoo L."/>
            <person name="Vaario L.M."/>
            <person name="Yamada A."/>
            <person name="Yan M."/>
            <person name="Wang P."/>
            <person name="Xu J."/>
            <person name="Bruns T."/>
            <person name="Baldrian P."/>
            <person name="Vilgalys R."/>
            <person name="Dunand C."/>
            <person name="Henrissat B."/>
            <person name="Grigoriev I.V."/>
            <person name="Hibbett D."/>
            <person name="Nagy L.G."/>
            <person name="Martin F.M."/>
        </authorList>
    </citation>
    <scope>NUCLEOTIDE SEQUENCE</scope>
    <source>
        <strain evidence="2">UP504</strain>
    </source>
</reference>
<evidence type="ECO:0000256" key="1">
    <source>
        <dbReference type="SAM" id="MobiDB-lite"/>
    </source>
</evidence>
<evidence type="ECO:0000313" key="3">
    <source>
        <dbReference type="Proteomes" id="UP000886523"/>
    </source>
</evidence>
<dbReference type="Proteomes" id="UP000886523">
    <property type="component" value="Unassembled WGS sequence"/>
</dbReference>
<gene>
    <name evidence="2" type="ORF">BS47DRAFT_1341342</name>
</gene>
<feature type="region of interest" description="Disordered" evidence="1">
    <location>
        <begin position="1"/>
        <end position="56"/>
    </location>
</feature>
<name>A0A9P6DW60_9AGAM</name>
<dbReference type="EMBL" id="MU128944">
    <property type="protein sequence ID" value="KAF9516022.1"/>
    <property type="molecule type" value="Genomic_DNA"/>
</dbReference>
<evidence type="ECO:0000313" key="2">
    <source>
        <dbReference type="EMBL" id="KAF9516022.1"/>
    </source>
</evidence>
<proteinExistence type="predicted"/>
<sequence length="56" mass="6373">MGFGYSGKLLASQSGDKRSSSPFNVAKSEKMRREPGSHAYERPRIEDEDPWRGERT</sequence>
<organism evidence="2 3">
    <name type="scientific">Hydnum rufescens UP504</name>
    <dbReference type="NCBI Taxonomy" id="1448309"/>
    <lineage>
        <taxon>Eukaryota</taxon>
        <taxon>Fungi</taxon>
        <taxon>Dikarya</taxon>
        <taxon>Basidiomycota</taxon>
        <taxon>Agaricomycotina</taxon>
        <taxon>Agaricomycetes</taxon>
        <taxon>Cantharellales</taxon>
        <taxon>Hydnaceae</taxon>
        <taxon>Hydnum</taxon>
    </lineage>
</organism>
<keyword evidence="3" id="KW-1185">Reference proteome</keyword>
<accession>A0A9P6DW60</accession>
<dbReference type="AlphaFoldDB" id="A0A9P6DW60"/>